<proteinExistence type="predicted"/>
<evidence type="ECO:0000313" key="1">
    <source>
        <dbReference type="EMBL" id="GAA5173371.1"/>
    </source>
</evidence>
<organism evidence="1 2">
    <name type="scientific">Pseudonocardia eucalypti</name>
    <dbReference type="NCBI Taxonomy" id="648755"/>
    <lineage>
        <taxon>Bacteria</taxon>
        <taxon>Bacillati</taxon>
        <taxon>Actinomycetota</taxon>
        <taxon>Actinomycetes</taxon>
        <taxon>Pseudonocardiales</taxon>
        <taxon>Pseudonocardiaceae</taxon>
        <taxon>Pseudonocardia</taxon>
    </lineage>
</organism>
<reference evidence="2" key="1">
    <citation type="journal article" date="2019" name="Int. J. Syst. Evol. Microbiol.">
        <title>The Global Catalogue of Microorganisms (GCM) 10K type strain sequencing project: providing services to taxonomists for standard genome sequencing and annotation.</title>
        <authorList>
            <consortium name="The Broad Institute Genomics Platform"/>
            <consortium name="The Broad Institute Genome Sequencing Center for Infectious Disease"/>
            <person name="Wu L."/>
            <person name="Ma J."/>
        </authorList>
    </citation>
    <scope>NUCLEOTIDE SEQUENCE [LARGE SCALE GENOMIC DNA]</scope>
    <source>
        <strain evidence="2">JCM 18303</strain>
    </source>
</reference>
<dbReference type="RefSeq" id="WP_185066323.1">
    <property type="nucleotide sequence ID" value="NZ_BAABJP010000056.1"/>
</dbReference>
<protein>
    <submittedName>
        <fullName evidence="1">Uncharacterized protein</fullName>
    </submittedName>
</protein>
<evidence type="ECO:0000313" key="2">
    <source>
        <dbReference type="Proteomes" id="UP001428817"/>
    </source>
</evidence>
<dbReference type="EMBL" id="BAABJP010000056">
    <property type="protein sequence ID" value="GAA5173371.1"/>
    <property type="molecule type" value="Genomic_DNA"/>
</dbReference>
<gene>
    <name evidence="1" type="ORF">GCM10023321_74710</name>
</gene>
<dbReference type="Proteomes" id="UP001428817">
    <property type="component" value="Unassembled WGS sequence"/>
</dbReference>
<accession>A0ABP9R953</accession>
<comment type="caution">
    <text evidence="1">The sequence shown here is derived from an EMBL/GenBank/DDBJ whole genome shotgun (WGS) entry which is preliminary data.</text>
</comment>
<name>A0ABP9R953_9PSEU</name>
<sequence>MSTPSTPAEFERFRAGRDAIMEEGNRAEQRAIELERSENESDQIRAGDYRWEMDKALVKYRKLLPEVAVSRCPFTGELLTWALDTVDLDGWAWNYDATIRRIPKKPPRCFLAFTGAMRLHQPVTSKAIHVEPGPGVPGVIPHLFDWPNTIAVIAQIGVGPHIGWPITYYTSQQPAKPGGFYLGYNFWAEDDYSVHDGNGEWGGWGARRAFTPDYDFELGPWLDSGHVQWIEPGDDSMTLRQGSADCPYLNLEGPRKLPTVWHGKIEYGPGYPDEP</sequence>
<keyword evidence="2" id="KW-1185">Reference proteome</keyword>